<dbReference type="Gene3D" id="3.40.50.10140">
    <property type="entry name" value="Toll/interleukin-1 receptor homology (TIR) domain"/>
    <property type="match status" value="1"/>
</dbReference>
<dbReference type="SUPFAM" id="SSF52200">
    <property type="entry name" value="Toll/Interleukin receptor TIR domain"/>
    <property type="match status" value="1"/>
</dbReference>
<sequence length="250" mass="29541">MKIPNLTTKVTCDTQANQKKHALINFDIHQCVNDSQAFLIYTLTHSFIIIFLFMATVAHLFYWDVSYVLQYMKAKLKGYQSLNLPDCVYDVFVTYDTRDPHVSEWVMTNLRVELEEEGDKHLPLCLEERDWPPGAPLVENLAHSIRYSRKTLFVLTEAYMRTGVFKLAMCMAHQRLLDENVDVIMLLMLQPVLQHSHFLRLRRRMCEKSVLEWPRTAAAEPWFWQTLRNVVRVDNQLIYNETYSKCFTIK</sequence>
<organism evidence="10 11">
    <name type="scientific">Liparis tanakae</name>
    <name type="common">Tanaka's snailfish</name>
    <dbReference type="NCBI Taxonomy" id="230148"/>
    <lineage>
        <taxon>Eukaryota</taxon>
        <taxon>Metazoa</taxon>
        <taxon>Chordata</taxon>
        <taxon>Craniata</taxon>
        <taxon>Vertebrata</taxon>
        <taxon>Euteleostomi</taxon>
        <taxon>Actinopterygii</taxon>
        <taxon>Neopterygii</taxon>
        <taxon>Teleostei</taxon>
        <taxon>Neoteleostei</taxon>
        <taxon>Acanthomorphata</taxon>
        <taxon>Eupercaria</taxon>
        <taxon>Perciformes</taxon>
        <taxon>Cottioidei</taxon>
        <taxon>Cottales</taxon>
        <taxon>Liparidae</taxon>
        <taxon>Liparis</taxon>
    </lineage>
</organism>
<evidence type="ECO:0000256" key="1">
    <source>
        <dbReference type="ARBA" id="ARBA00022692"/>
    </source>
</evidence>
<feature type="domain" description="TIR" evidence="9">
    <location>
        <begin position="87"/>
        <end position="231"/>
    </location>
</feature>
<dbReference type="GO" id="GO:0012505">
    <property type="term" value="C:endomembrane system"/>
    <property type="evidence" value="ECO:0007669"/>
    <property type="project" value="UniProtKB-SubCell"/>
</dbReference>
<evidence type="ECO:0000256" key="6">
    <source>
        <dbReference type="ARBA" id="ARBA00023180"/>
    </source>
</evidence>
<dbReference type="PANTHER" id="PTHR47410:SF1">
    <property type="entry name" value="TOLL-LIKE RECEPTOR 8"/>
    <property type="match status" value="1"/>
</dbReference>
<dbReference type="PROSITE" id="PS50104">
    <property type="entry name" value="TIR"/>
    <property type="match status" value="1"/>
</dbReference>
<dbReference type="FunFam" id="3.40.50.10140:FF:000003">
    <property type="entry name" value="Toll-like receptor 7"/>
    <property type="match status" value="1"/>
</dbReference>
<evidence type="ECO:0000313" key="10">
    <source>
        <dbReference type="EMBL" id="TNN51886.1"/>
    </source>
</evidence>
<comment type="subcellular location">
    <subcellularLocation>
        <location evidence="7">Endomembrane system</location>
        <topology evidence="7">Single-pass type I membrane protein</topology>
    </subcellularLocation>
</comment>
<evidence type="ECO:0000256" key="7">
    <source>
        <dbReference type="ARBA" id="ARBA00046288"/>
    </source>
</evidence>
<keyword evidence="2" id="KW-0732">Signal</keyword>
<accession>A0A4Z2GE88</accession>
<proteinExistence type="predicted"/>
<dbReference type="GO" id="GO:0051607">
    <property type="term" value="P:defense response to virus"/>
    <property type="evidence" value="ECO:0007669"/>
    <property type="project" value="TreeGrafter"/>
</dbReference>
<name>A0A4Z2GE88_9TELE</name>
<evidence type="ECO:0000256" key="5">
    <source>
        <dbReference type="ARBA" id="ARBA00023170"/>
    </source>
</evidence>
<dbReference type="InterPro" id="IPR035897">
    <property type="entry name" value="Toll_tir_struct_dom_sf"/>
</dbReference>
<dbReference type="GO" id="GO:0002224">
    <property type="term" value="P:toll-like receptor signaling pathway"/>
    <property type="evidence" value="ECO:0007669"/>
    <property type="project" value="TreeGrafter"/>
</dbReference>
<gene>
    <name evidence="10" type="primary">TLR7_1</name>
    <name evidence="10" type="ORF">EYF80_037912</name>
</gene>
<dbReference type="Proteomes" id="UP000314294">
    <property type="component" value="Unassembled WGS sequence"/>
</dbReference>
<dbReference type="GO" id="GO:0032755">
    <property type="term" value="P:positive regulation of interleukin-6 production"/>
    <property type="evidence" value="ECO:0007669"/>
    <property type="project" value="TreeGrafter"/>
</dbReference>
<feature type="transmembrane region" description="Helical" evidence="8">
    <location>
        <begin position="38"/>
        <end position="63"/>
    </location>
</feature>
<dbReference type="Pfam" id="PF01582">
    <property type="entry name" value="TIR"/>
    <property type="match status" value="1"/>
</dbReference>
<dbReference type="OrthoDB" id="10006997at2759"/>
<dbReference type="GO" id="GO:0007249">
    <property type="term" value="P:canonical NF-kappaB signal transduction"/>
    <property type="evidence" value="ECO:0007669"/>
    <property type="project" value="TreeGrafter"/>
</dbReference>
<keyword evidence="4 8" id="KW-0472">Membrane</keyword>
<evidence type="ECO:0000259" key="9">
    <source>
        <dbReference type="PROSITE" id="PS50104"/>
    </source>
</evidence>
<dbReference type="EMBL" id="SRLO01000567">
    <property type="protein sequence ID" value="TNN51886.1"/>
    <property type="molecule type" value="Genomic_DNA"/>
</dbReference>
<dbReference type="InterPro" id="IPR000157">
    <property type="entry name" value="TIR_dom"/>
</dbReference>
<keyword evidence="6" id="KW-0325">Glycoprotein</keyword>
<dbReference type="AlphaFoldDB" id="A0A4Z2GE88"/>
<evidence type="ECO:0000313" key="11">
    <source>
        <dbReference type="Proteomes" id="UP000314294"/>
    </source>
</evidence>
<evidence type="ECO:0000256" key="2">
    <source>
        <dbReference type="ARBA" id="ARBA00022729"/>
    </source>
</evidence>
<reference evidence="10 11" key="1">
    <citation type="submission" date="2019-03" db="EMBL/GenBank/DDBJ databases">
        <title>First draft genome of Liparis tanakae, snailfish: a comprehensive survey of snailfish specific genes.</title>
        <authorList>
            <person name="Kim W."/>
            <person name="Song I."/>
            <person name="Jeong J.-H."/>
            <person name="Kim D."/>
            <person name="Kim S."/>
            <person name="Ryu S."/>
            <person name="Song J.Y."/>
            <person name="Lee S.K."/>
        </authorList>
    </citation>
    <scope>NUCLEOTIDE SEQUENCE [LARGE SCALE GENOMIC DNA]</scope>
    <source>
        <tissue evidence="10">Muscle</tissue>
    </source>
</reference>
<evidence type="ECO:0000256" key="4">
    <source>
        <dbReference type="ARBA" id="ARBA00023136"/>
    </source>
</evidence>
<keyword evidence="1 8" id="KW-0812">Transmembrane</keyword>
<evidence type="ECO:0000256" key="3">
    <source>
        <dbReference type="ARBA" id="ARBA00022989"/>
    </source>
</evidence>
<keyword evidence="3 8" id="KW-1133">Transmembrane helix</keyword>
<dbReference type="GO" id="GO:0038187">
    <property type="term" value="F:pattern recognition receptor activity"/>
    <property type="evidence" value="ECO:0007669"/>
    <property type="project" value="TreeGrafter"/>
</dbReference>
<evidence type="ECO:0000256" key="8">
    <source>
        <dbReference type="SAM" id="Phobius"/>
    </source>
</evidence>
<keyword evidence="11" id="KW-1185">Reference proteome</keyword>
<dbReference type="GO" id="GO:0005886">
    <property type="term" value="C:plasma membrane"/>
    <property type="evidence" value="ECO:0007669"/>
    <property type="project" value="TreeGrafter"/>
</dbReference>
<keyword evidence="5 10" id="KW-0675">Receptor</keyword>
<dbReference type="SMART" id="SM00255">
    <property type="entry name" value="TIR"/>
    <property type="match status" value="1"/>
</dbReference>
<comment type="caution">
    <text evidence="10">The sequence shown here is derived from an EMBL/GenBank/DDBJ whole genome shotgun (WGS) entry which is preliminary data.</text>
</comment>
<protein>
    <submittedName>
        <fullName evidence="10">Toll-like receptor 7</fullName>
    </submittedName>
</protein>
<dbReference type="PANTHER" id="PTHR47410">
    <property type="entry name" value="TOLL-LIKE RECEPTOR 7-RELATED"/>
    <property type="match status" value="1"/>
</dbReference>